<evidence type="ECO:0000313" key="2">
    <source>
        <dbReference type="EMBL" id="TWU66911.1"/>
    </source>
</evidence>
<accession>A0A5C6FWT3</accession>
<protein>
    <submittedName>
        <fullName evidence="2">Mu-like prophage major head subunit gpT</fullName>
    </submittedName>
</protein>
<dbReference type="AlphaFoldDB" id="A0A5C6FWT3"/>
<dbReference type="EMBL" id="SJPZ01000001">
    <property type="protein sequence ID" value="TWU66911.1"/>
    <property type="molecule type" value="Genomic_DNA"/>
</dbReference>
<dbReference type="OrthoDB" id="9806592at2"/>
<reference evidence="2 3" key="1">
    <citation type="submission" date="2019-02" db="EMBL/GenBank/DDBJ databases">
        <title>Deep-cultivation of Planctomycetes and their phenomic and genomic characterization uncovers novel biology.</title>
        <authorList>
            <person name="Wiegand S."/>
            <person name="Jogler M."/>
            <person name="Boedeker C."/>
            <person name="Pinto D."/>
            <person name="Vollmers J."/>
            <person name="Rivas-Marin E."/>
            <person name="Kohn T."/>
            <person name="Peeters S.H."/>
            <person name="Heuer A."/>
            <person name="Rast P."/>
            <person name="Oberbeckmann S."/>
            <person name="Bunk B."/>
            <person name="Jeske O."/>
            <person name="Meyerdierks A."/>
            <person name="Storesund J.E."/>
            <person name="Kallscheuer N."/>
            <person name="Luecker S."/>
            <person name="Lage O.M."/>
            <person name="Pohl T."/>
            <person name="Merkel B.J."/>
            <person name="Hornburger P."/>
            <person name="Mueller R.-W."/>
            <person name="Bruemmer F."/>
            <person name="Labrenz M."/>
            <person name="Spormann A.M."/>
            <person name="Op Den Camp H."/>
            <person name="Overmann J."/>
            <person name="Amann R."/>
            <person name="Jetten M.S.M."/>
            <person name="Mascher T."/>
            <person name="Medema M.H."/>
            <person name="Devos D.P."/>
            <person name="Kaster A.-K."/>
            <person name="Ovreas L."/>
            <person name="Rohde M."/>
            <person name="Galperin M.Y."/>
            <person name="Jogler C."/>
        </authorList>
    </citation>
    <scope>NUCLEOTIDE SEQUENCE [LARGE SCALE GENOMIC DNA]</scope>
    <source>
        <strain evidence="2 3">V7</strain>
    </source>
</reference>
<evidence type="ECO:0000256" key="1">
    <source>
        <dbReference type="SAM" id="MobiDB-lite"/>
    </source>
</evidence>
<comment type="caution">
    <text evidence="2">The sequence shown here is derived from an EMBL/GenBank/DDBJ whole genome shotgun (WGS) entry which is preliminary data.</text>
</comment>
<feature type="region of interest" description="Disordered" evidence="1">
    <location>
        <begin position="211"/>
        <end position="238"/>
    </location>
</feature>
<sequence length="681" mass="73053">MSFPNIFRRRPKTVQFAGGPVELAASAGGDQHVREFSGVAYTGGSMRPSGFGTDVYVDLAGAKAAPGSRPILRDHDPGRVVGHAESIEIGSSVIAVEGRVSGSNDATAEILSSADRGFPWRMSIGASIERIEHVQAGRHATANGRKVTGPAAIIRACTIYEVSFVSLAGDDATSAVIHAHQGIEVMSFENWLAASGWDASTLTNTQTQQLHATYQREQQHTPTPGPLESSGGSAADDEATRQLQIEGICASFDYPTITIQGQPVPLHEHAMQARLTPSQTQLMAVRASRPSAAPSIHTGRHHAAGSNTRDLAVAGVLVAMGADGVAVAEYGERTAQQARDMRCRTVGDVAMRLCAHLGFGGVGVSASEAVTHLQAASSTYSIPATLSNAAEKMLERDYMERPPAYTQFASIKTATNFKENTGIRVTDTGQFEEVGADGELKHGGIDEKTFTWSVDQYGKTTAMSRKDWINDDLGALRTLIEAHGRAGRRAVNDLVWKVIYAAKASNWFSTSNLNYVQGATTALTIESLAAGIQALRERRDDEGNDLDIEPSLLVVGPKNEQNAKALLESDYIQSLAAGDSTAIEQRVTGNPLKETLRHVVEQRISNTNKFAGADPNNWFLFGRVSDLPMVVGFLDAVKTPHIKFYDADHTPDKLAVQIKAYFDYGAAMADQKPTYMSKGKA</sequence>
<evidence type="ECO:0000313" key="3">
    <source>
        <dbReference type="Proteomes" id="UP000316476"/>
    </source>
</evidence>
<feature type="compositionally biased region" description="Polar residues" evidence="1">
    <location>
        <begin position="211"/>
        <end position="222"/>
    </location>
</feature>
<name>A0A5C6FWT3_9PLAN</name>
<dbReference type="Proteomes" id="UP000316476">
    <property type="component" value="Unassembled WGS sequence"/>
</dbReference>
<proteinExistence type="predicted"/>
<organism evidence="2 3">
    <name type="scientific">Crateriforma conspicua</name>
    <dbReference type="NCBI Taxonomy" id="2527996"/>
    <lineage>
        <taxon>Bacteria</taxon>
        <taxon>Pseudomonadati</taxon>
        <taxon>Planctomycetota</taxon>
        <taxon>Planctomycetia</taxon>
        <taxon>Planctomycetales</taxon>
        <taxon>Planctomycetaceae</taxon>
        <taxon>Crateriforma</taxon>
    </lineage>
</organism>
<dbReference type="RefSeq" id="WP_146413440.1">
    <property type="nucleotide sequence ID" value="NZ_SJPZ01000001.1"/>
</dbReference>
<gene>
    <name evidence="2" type="ORF">V7x_24830</name>
</gene>
<dbReference type="Pfam" id="PF25209">
    <property type="entry name" value="Phage_capsid_4"/>
    <property type="match status" value="1"/>
</dbReference>